<dbReference type="Proteomes" id="UP000664034">
    <property type="component" value="Unassembled WGS sequence"/>
</dbReference>
<proteinExistence type="predicted"/>
<dbReference type="RefSeq" id="WP_207364247.1">
    <property type="nucleotide sequence ID" value="NZ_JAFMYV010000003.1"/>
</dbReference>
<dbReference type="AlphaFoldDB" id="A0A939K5P8"/>
<comment type="caution">
    <text evidence="1">The sequence shown here is derived from an EMBL/GenBank/DDBJ whole genome shotgun (WGS) entry which is preliminary data.</text>
</comment>
<gene>
    <name evidence="1" type="ORF">J2I47_09105</name>
</gene>
<dbReference type="Pfam" id="PF05488">
    <property type="entry name" value="PAAR_motif"/>
    <property type="match status" value="1"/>
</dbReference>
<dbReference type="EMBL" id="JAFMYV010000003">
    <property type="protein sequence ID" value="MBO0936700.1"/>
    <property type="molecule type" value="Genomic_DNA"/>
</dbReference>
<protein>
    <submittedName>
        <fullName evidence="1">PAAR domain-containing protein</fullName>
    </submittedName>
</protein>
<organism evidence="1 2">
    <name type="scientific">Fibrella rubiginis</name>
    <dbReference type="NCBI Taxonomy" id="2817060"/>
    <lineage>
        <taxon>Bacteria</taxon>
        <taxon>Pseudomonadati</taxon>
        <taxon>Bacteroidota</taxon>
        <taxon>Cytophagia</taxon>
        <taxon>Cytophagales</taxon>
        <taxon>Spirosomataceae</taxon>
        <taxon>Fibrella</taxon>
    </lineage>
</organism>
<name>A0A939K5P8_9BACT</name>
<dbReference type="CDD" id="cd14738">
    <property type="entry name" value="PAAR_2"/>
    <property type="match status" value="1"/>
</dbReference>
<dbReference type="Gene3D" id="2.60.200.60">
    <property type="match status" value="2"/>
</dbReference>
<keyword evidence="2" id="KW-1185">Reference proteome</keyword>
<evidence type="ECO:0000313" key="2">
    <source>
        <dbReference type="Proteomes" id="UP000664034"/>
    </source>
</evidence>
<dbReference type="InterPro" id="IPR008727">
    <property type="entry name" value="PAAR_motif"/>
</dbReference>
<evidence type="ECO:0000313" key="1">
    <source>
        <dbReference type="EMBL" id="MBO0936700.1"/>
    </source>
</evidence>
<accession>A0A939K5P8</accession>
<reference evidence="1" key="1">
    <citation type="submission" date="2021-03" db="EMBL/GenBank/DDBJ databases">
        <title>Fibrella sp. HMF5335 genome sequencing and assembly.</title>
        <authorList>
            <person name="Kang H."/>
            <person name="Kim H."/>
            <person name="Bae S."/>
            <person name="Joh K."/>
        </authorList>
    </citation>
    <scope>NUCLEOTIDE SEQUENCE</scope>
    <source>
        <strain evidence="1">HMF5335</strain>
    </source>
</reference>
<sequence length="100" mass="9935">MGKPAARMGDMHICPMVTPALPPIPHVGGPIMPPGNPTVLIGGQPAACMGDLCLCVGPPDSIIVGSTSVMIGGKPAARMGDQTVHGGSIVTGFFTVFIGG</sequence>